<name>A0A0S4KV98_9BACT</name>
<accession>A0A0S4KV98</accession>
<gene>
    <name evidence="2" type="ORF">NITINOP_2289</name>
</gene>
<reference evidence="3" key="1">
    <citation type="submission" date="2015-09" db="EMBL/GenBank/DDBJ databases">
        <authorList>
            <person name="Daims H."/>
        </authorList>
    </citation>
    <scope>NUCLEOTIDE SEQUENCE [LARGE SCALE GENOMIC DNA]</scope>
</reference>
<feature type="domain" description="Chemoreceptor zinc-binding" evidence="1">
    <location>
        <begin position="14"/>
        <end position="81"/>
    </location>
</feature>
<dbReference type="Pfam" id="PF13682">
    <property type="entry name" value="CZB"/>
    <property type="match status" value="1"/>
</dbReference>
<dbReference type="KEGG" id="nio:NITINOP_2289"/>
<dbReference type="Proteomes" id="UP000066284">
    <property type="component" value="Chromosome 1"/>
</dbReference>
<dbReference type="OrthoDB" id="9808588at2"/>
<evidence type="ECO:0000259" key="1">
    <source>
        <dbReference type="Pfam" id="PF13682"/>
    </source>
</evidence>
<protein>
    <recommendedName>
        <fullName evidence="1">Chemoreceptor zinc-binding domain-containing protein</fullName>
    </recommendedName>
</protein>
<dbReference type="STRING" id="1715989.NITINOP_2289"/>
<dbReference type="InterPro" id="IPR025991">
    <property type="entry name" value="Chemoreceptor_zinc-bind_dom"/>
</dbReference>
<dbReference type="Gene3D" id="1.20.120.30">
    <property type="entry name" value="Aspartate receptor, ligand-binding domain"/>
    <property type="match status" value="1"/>
</dbReference>
<keyword evidence="3" id="KW-1185">Reference proteome</keyword>
<sequence>MVHKEEIMKAISAHGLWKSRLTRAIETGKTDATVETVRADNQCAFGKWLHGMTLDAKDKLSPHYKEVRALHAKFHEVASHVLELALSGKKQEAQRLLSLDGEYAKVSSQLTTAMSAWTKSLPAQ</sequence>
<evidence type="ECO:0000313" key="3">
    <source>
        <dbReference type="Proteomes" id="UP000066284"/>
    </source>
</evidence>
<organism evidence="2 3">
    <name type="scientific">Candidatus Nitrospira inopinata</name>
    <dbReference type="NCBI Taxonomy" id="1715989"/>
    <lineage>
        <taxon>Bacteria</taxon>
        <taxon>Pseudomonadati</taxon>
        <taxon>Nitrospirota</taxon>
        <taxon>Nitrospiria</taxon>
        <taxon>Nitrospirales</taxon>
        <taxon>Nitrospiraceae</taxon>
        <taxon>Nitrospira</taxon>
    </lineage>
</organism>
<evidence type="ECO:0000313" key="2">
    <source>
        <dbReference type="EMBL" id="CUQ67261.1"/>
    </source>
</evidence>
<dbReference type="AlphaFoldDB" id="A0A0S4KV98"/>
<proteinExistence type="predicted"/>
<dbReference type="RefSeq" id="WP_062485459.1">
    <property type="nucleotide sequence ID" value="NZ_LN885086.1"/>
</dbReference>
<dbReference type="EMBL" id="LN885086">
    <property type="protein sequence ID" value="CUQ67261.1"/>
    <property type="molecule type" value="Genomic_DNA"/>
</dbReference>